<gene>
    <name evidence="2" type="ORF">CQW34_04392</name>
</gene>
<dbReference type="EMBL" id="PDCW01000065">
    <property type="protein sequence ID" value="PJY69340.1"/>
    <property type="molecule type" value="Genomic_DNA"/>
</dbReference>
<feature type="domain" description="LysM" evidence="1">
    <location>
        <begin position="171"/>
        <end position="218"/>
    </location>
</feature>
<evidence type="ECO:0000313" key="2">
    <source>
        <dbReference type="EMBL" id="PJY69340.1"/>
    </source>
</evidence>
<comment type="caution">
    <text evidence="2">The sequence shown here is derived from an EMBL/GenBank/DDBJ whole genome shotgun (WGS) entry which is preliminary data.</text>
</comment>
<organism evidence="2 3">
    <name type="scientific">Bacteroides fragilis</name>
    <dbReference type="NCBI Taxonomy" id="817"/>
    <lineage>
        <taxon>Bacteria</taxon>
        <taxon>Pseudomonadati</taxon>
        <taxon>Bacteroidota</taxon>
        <taxon>Bacteroidia</taxon>
        <taxon>Bacteroidales</taxon>
        <taxon>Bacteroidaceae</taxon>
        <taxon>Bacteroides</taxon>
    </lineage>
</organism>
<dbReference type="InterPro" id="IPR045361">
    <property type="entry name" value="CIS_tube_prot_N"/>
</dbReference>
<dbReference type="Proteomes" id="UP000231846">
    <property type="component" value="Unassembled WGS sequence"/>
</dbReference>
<accession>A0A2M9V122</accession>
<sequence length="224" mass="25437">MDVGWLKKLEIIGYKDGTFNTLSGHRFRLMINPKDYESKKEIKYCVENWVGGPVFKSYNQEGLELEFVLDTTGVLTKLGDDKFGKSLKSLINDLSETVYQYIGTVHQPGFVKVIWGELNFQGRLQQMDIKYTMFDPNGAPLRATVKLKLISYTDVKTFRLLMSKSSPDLSHVVTVKDGDTLPALCRKIYDNTAYCAEVARVNGLTGFRYIEPGTRLLFPPLTNE</sequence>
<dbReference type="RefSeq" id="WP_032568020.1">
    <property type="nucleotide sequence ID" value="NZ_BAABYZ010000001.1"/>
</dbReference>
<dbReference type="CDD" id="cd00118">
    <property type="entry name" value="LysM"/>
    <property type="match status" value="1"/>
</dbReference>
<dbReference type="AlphaFoldDB" id="A0A2M9V122"/>
<proteinExistence type="predicted"/>
<dbReference type="Pfam" id="PF19266">
    <property type="entry name" value="CIS_tube"/>
    <property type="match status" value="1"/>
</dbReference>
<dbReference type="InterPro" id="IPR018392">
    <property type="entry name" value="LysM"/>
</dbReference>
<dbReference type="PROSITE" id="PS51782">
    <property type="entry name" value="LYSM"/>
    <property type="match status" value="1"/>
</dbReference>
<protein>
    <recommendedName>
        <fullName evidence="1">LysM domain-containing protein</fullName>
    </recommendedName>
</protein>
<evidence type="ECO:0000259" key="1">
    <source>
        <dbReference type="PROSITE" id="PS51782"/>
    </source>
</evidence>
<reference evidence="2 3" key="1">
    <citation type="journal article" date="2017" name="MBio">
        <title>Gut Symbiont Bacteroides fragilis Secretes a Eukaryotic-Like Ubiquitin Protein That Mediates Intraspecies Antagonism.</title>
        <authorList>
            <person name="Chatzidaki-Livanis M."/>
            <person name="Coyne M.J."/>
            <person name="Roelofs K.G."/>
            <person name="Gentyala R.R."/>
            <person name="Caldwell J.M."/>
            <person name="Comstock L.E."/>
        </authorList>
    </citation>
    <scope>NUCLEOTIDE SEQUENCE [LARGE SCALE GENOMIC DNA]</scope>
    <source>
        <strain evidence="2 3">12905</strain>
    </source>
</reference>
<evidence type="ECO:0000313" key="3">
    <source>
        <dbReference type="Proteomes" id="UP000231846"/>
    </source>
</evidence>
<dbReference type="Gene3D" id="3.10.350.10">
    <property type="entry name" value="LysM domain"/>
    <property type="match status" value="1"/>
</dbReference>
<dbReference type="InterPro" id="IPR036779">
    <property type="entry name" value="LysM_dom_sf"/>
</dbReference>
<name>A0A2M9V122_BACFG</name>